<keyword evidence="13" id="KW-0406">Ion transport</keyword>
<dbReference type="GO" id="GO:0005507">
    <property type="term" value="F:copper ion binding"/>
    <property type="evidence" value="ECO:0007669"/>
    <property type="project" value="InterPro"/>
</dbReference>
<comment type="subcellular location">
    <subcellularLocation>
        <location evidence="1">Golgi apparatus</location>
        <location evidence="1">trans-Golgi network membrane</location>
        <topology evidence="1">Multi-pass membrane protein</topology>
    </subcellularLocation>
    <subcellularLocation>
        <location evidence="15">Membrane</location>
    </subcellularLocation>
</comment>
<dbReference type="InterPro" id="IPR001757">
    <property type="entry name" value="P_typ_ATPase"/>
</dbReference>
<evidence type="ECO:0000256" key="3">
    <source>
        <dbReference type="ARBA" id="ARBA00022448"/>
    </source>
</evidence>
<feature type="non-terminal residue" evidence="17">
    <location>
        <position position="1109"/>
    </location>
</feature>
<dbReference type="InterPro" id="IPR018303">
    <property type="entry name" value="ATPase_P-typ_P_site"/>
</dbReference>
<keyword evidence="12" id="KW-0186">Copper</keyword>
<feature type="domain" description="HMA" evidence="16">
    <location>
        <begin position="216"/>
        <end position="282"/>
    </location>
</feature>
<organism evidence="17 18">
    <name type="scientific">Pristionchus entomophagus</name>
    <dbReference type="NCBI Taxonomy" id="358040"/>
    <lineage>
        <taxon>Eukaryota</taxon>
        <taxon>Metazoa</taxon>
        <taxon>Ecdysozoa</taxon>
        <taxon>Nematoda</taxon>
        <taxon>Chromadorea</taxon>
        <taxon>Rhabditida</taxon>
        <taxon>Rhabditina</taxon>
        <taxon>Diplogasteromorpha</taxon>
        <taxon>Diplogasteroidea</taxon>
        <taxon>Neodiplogasteridae</taxon>
        <taxon>Pristionchus</taxon>
    </lineage>
</organism>
<dbReference type="Pfam" id="PF00702">
    <property type="entry name" value="Hydrolase"/>
    <property type="match status" value="1"/>
</dbReference>
<dbReference type="InterPro" id="IPR023298">
    <property type="entry name" value="ATPase_P-typ_TM_dom_sf"/>
</dbReference>
<dbReference type="InterPro" id="IPR027256">
    <property type="entry name" value="P-typ_ATPase_IB"/>
</dbReference>
<dbReference type="PROSITE" id="PS00154">
    <property type="entry name" value="ATPASE_E1_E2"/>
    <property type="match status" value="1"/>
</dbReference>
<dbReference type="Gene3D" id="3.40.1110.10">
    <property type="entry name" value="Calcium-transporting ATPase, cytoplasmic domain N"/>
    <property type="match status" value="1"/>
</dbReference>
<feature type="domain" description="HMA" evidence="16">
    <location>
        <begin position="8"/>
        <end position="74"/>
    </location>
</feature>
<name>A0AAV5U9X6_9BILA</name>
<comment type="similarity">
    <text evidence="15">Belongs to the cation transport ATPase (P-type) (TC 3.A.3) family. Type IB subfamily.</text>
</comment>
<keyword evidence="18" id="KW-1185">Reference proteome</keyword>
<keyword evidence="4 15" id="KW-0812">Transmembrane</keyword>
<feature type="transmembrane region" description="Helical" evidence="15">
    <location>
        <begin position="459"/>
        <end position="484"/>
    </location>
</feature>
<dbReference type="SUPFAM" id="SSF81653">
    <property type="entry name" value="Calcium ATPase, transduction domain A"/>
    <property type="match status" value="1"/>
</dbReference>
<dbReference type="GO" id="GO:0005802">
    <property type="term" value="C:trans-Golgi network"/>
    <property type="evidence" value="ECO:0007669"/>
    <property type="project" value="UniProtKB-ARBA"/>
</dbReference>
<dbReference type="NCBIfam" id="TIGR01494">
    <property type="entry name" value="ATPase_P-type"/>
    <property type="match status" value="2"/>
</dbReference>
<dbReference type="SUPFAM" id="SSF55008">
    <property type="entry name" value="HMA, heavy metal-associated domain"/>
    <property type="match status" value="4"/>
</dbReference>
<keyword evidence="14 15" id="KW-0472">Membrane</keyword>
<dbReference type="GO" id="GO:0016020">
    <property type="term" value="C:membrane"/>
    <property type="evidence" value="ECO:0007669"/>
    <property type="project" value="UniProtKB-SubCell"/>
</dbReference>
<feature type="transmembrane region" description="Helical" evidence="15">
    <location>
        <begin position="1085"/>
        <end position="1105"/>
    </location>
</feature>
<dbReference type="Gene3D" id="3.30.70.100">
    <property type="match status" value="4"/>
</dbReference>
<keyword evidence="3" id="KW-0813">Transport</keyword>
<dbReference type="PRINTS" id="PR00942">
    <property type="entry name" value="CUATPASEI"/>
</dbReference>
<evidence type="ECO:0000259" key="16">
    <source>
        <dbReference type="PROSITE" id="PS50846"/>
    </source>
</evidence>
<dbReference type="Proteomes" id="UP001432027">
    <property type="component" value="Unassembled WGS sequence"/>
</dbReference>
<evidence type="ECO:0000256" key="10">
    <source>
        <dbReference type="ARBA" id="ARBA00022967"/>
    </source>
</evidence>
<dbReference type="SFLD" id="SFLDG00002">
    <property type="entry name" value="C1.7:_P-type_atpase_like"/>
    <property type="match status" value="1"/>
</dbReference>
<dbReference type="InterPro" id="IPR059000">
    <property type="entry name" value="ATPase_P-type_domA"/>
</dbReference>
<dbReference type="Pfam" id="PF00122">
    <property type="entry name" value="E1-E2_ATPase"/>
    <property type="match status" value="1"/>
</dbReference>
<dbReference type="InterPro" id="IPR023214">
    <property type="entry name" value="HAD_sf"/>
</dbReference>
<dbReference type="InterPro" id="IPR006121">
    <property type="entry name" value="HMA_dom"/>
</dbReference>
<protein>
    <recommendedName>
        <fullName evidence="2">P-type Cu(+) transporter</fullName>
        <ecNumber evidence="2">7.2.2.8</ecNumber>
    </recommendedName>
</protein>
<dbReference type="Gene3D" id="3.40.50.1000">
    <property type="entry name" value="HAD superfamily/HAD-like"/>
    <property type="match status" value="2"/>
</dbReference>
<dbReference type="InterPro" id="IPR044492">
    <property type="entry name" value="P_typ_ATPase_HD_dom"/>
</dbReference>
<sequence length="1109" mass="119088">MWPEILPVEGKVSVDGMTCMSCVHSIQDTIGAKQGILKCTVSLEEKTATVIFDGSLWNGEKVSEAIDDMGFESKLLLTSEITIGEVNNNREKRRTKVSIKGMTCMSCVQAIQEKMKRVAGVLSIKVDLMKEEGDIIYENPPLTGAKVVQNIDDCGFEVALISDEVCLDMPFTSFSLPQPEVKFSNGRSTQNGDKKSPLIGFNYVKLDKNGTEELTDKCSIAINGMTCASCVRNIETKIEKLNGVSSIVVALMAAKAEIVYDPSVITTNALVDAINDLGYSAVFLEHGGSMYSNIHIIVGVLDSESAVNRLESHMMARKGVESCSASLANSMLTVEYSTHSIGPRDIMSIVESLGFTAELATKEDQVNRLDHKEEVAKWRKTFLWSLACGIPVMIIMIVFHWILDTPMHPEKQIPIFSPALSLDNVLLFVLCTPVQLWCGRHFYVAAWKSVKHGTLNMDVLIVLSTSIAYLYSVGVLVAALVLSWPSSPMTFFDVTPMLIVFVALGRYLEHKAKGKTSEALSRLMSLQAKEATVVTLDANGREETERGISIELVQRGDIIKVLGGSKTPVDGVVIQGHSSVDESFITGESMPIVKKKGDSVVGGSLNTKGTILIQATHVGNESTLAQIVKLVEEAQTNKAPIQQLADKIAGIFVPLVIGVAVVTLMAWIIIGYFDDSIQGESRAESIIRVAMEAAITVLAIACPCALGLATPTAVMVATGIGATNGILIKGGDPLERAHKVTTVVFDKTGTITEGKPRVVSIVALKSTSSLPLPTLMSVIGSAESFSEHPIGSAITAFTQSYLGTEQKATVSKFHMSPGSGISCRVEGARQVSLSTNAVLACPSLDEGNSTTLEPLDVLYLQAGNDNVKWSESKDSFEVLIGNERLLERRGVTVDGKTKIILKEERAKAHISVVVAIDGDVVAIVSIADEVKKEAALAVFSLRQRGKRVILLTGDNATTAEATARQVGISEVFAQVLPNQKQAKVEELQDGGESVAMVGDGVNDSPALASAHVGIAIAAGSEVAIESARIVLVRSDLLDVVAAMELSEKTTRRIRLNFLFAIIYNVVGIPIAAGVFRPIGFYLQPWMASAAMALSSVSVVTSSLILKRWK</sequence>
<evidence type="ECO:0000256" key="1">
    <source>
        <dbReference type="ARBA" id="ARBA00004166"/>
    </source>
</evidence>
<dbReference type="SFLD" id="SFLDF00027">
    <property type="entry name" value="p-type_atpase"/>
    <property type="match status" value="1"/>
</dbReference>
<evidence type="ECO:0000256" key="2">
    <source>
        <dbReference type="ARBA" id="ARBA00012517"/>
    </source>
</evidence>
<dbReference type="EC" id="7.2.2.8" evidence="2"/>
<dbReference type="PROSITE" id="PS50846">
    <property type="entry name" value="HMA_2"/>
    <property type="match status" value="4"/>
</dbReference>
<evidence type="ECO:0000256" key="12">
    <source>
        <dbReference type="ARBA" id="ARBA00023008"/>
    </source>
</evidence>
<comment type="caution">
    <text evidence="17">The sequence shown here is derived from an EMBL/GenBank/DDBJ whole genome shotgun (WGS) entry which is preliminary data.</text>
</comment>
<evidence type="ECO:0000256" key="9">
    <source>
        <dbReference type="ARBA" id="ARBA00022840"/>
    </source>
</evidence>
<dbReference type="InterPro" id="IPR017969">
    <property type="entry name" value="Heavy-metal-associated_CS"/>
</dbReference>
<keyword evidence="11 15" id="KW-1133">Transmembrane helix</keyword>
<evidence type="ECO:0000313" key="18">
    <source>
        <dbReference type="Proteomes" id="UP001432027"/>
    </source>
</evidence>
<evidence type="ECO:0000313" key="17">
    <source>
        <dbReference type="EMBL" id="GMT03607.1"/>
    </source>
</evidence>
<dbReference type="FunFam" id="3.30.70.100:FF:000043">
    <property type="entry name" value="Copper-transporting ATPase 2"/>
    <property type="match status" value="1"/>
</dbReference>
<evidence type="ECO:0000256" key="5">
    <source>
        <dbReference type="ARBA" id="ARBA00022723"/>
    </source>
</evidence>
<dbReference type="AlphaFoldDB" id="A0AAV5U9X6"/>
<dbReference type="GO" id="GO:0005524">
    <property type="term" value="F:ATP binding"/>
    <property type="evidence" value="ECO:0007669"/>
    <property type="project" value="UniProtKB-UniRule"/>
</dbReference>
<keyword evidence="8" id="KW-0187">Copper transport</keyword>
<keyword evidence="10" id="KW-1278">Translocase</keyword>
<evidence type="ECO:0000256" key="14">
    <source>
        <dbReference type="ARBA" id="ARBA00023136"/>
    </source>
</evidence>
<evidence type="ECO:0000256" key="13">
    <source>
        <dbReference type="ARBA" id="ARBA00023065"/>
    </source>
</evidence>
<dbReference type="SUPFAM" id="SSF81665">
    <property type="entry name" value="Calcium ATPase, transmembrane domain M"/>
    <property type="match status" value="1"/>
</dbReference>
<dbReference type="PANTHER" id="PTHR46594">
    <property type="entry name" value="P-TYPE CATION-TRANSPORTING ATPASE"/>
    <property type="match status" value="1"/>
</dbReference>
<evidence type="ECO:0000256" key="4">
    <source>
        <dbReference type="ARBA" id="ARBA00022692"/>
    </source>
</evidence>
<evidence type="ECO:0000256" key="7">
    <source>
        <dbReference type="ARBA" id="ARBA00022741"/>
    </source>
</evidence>
<dbReference type="SFLD" id="SFLDS00003">
    <property type="entry name" value="Haloacid_Dehalogenase"/>
    <property type="match status" value="1"/>
</dbReference>
<evidence type="ECO:0000256" key="11">
    <source>
        <dbReference type="ARBA" id="ARBA00022989"/>
    </source>
</evidence>
<dbReference type="NCBIfam" id="TIGR00003">
    <property type="entry name" value="copper ion binding protein"/>
    <property type="match status" value="3"/>
</dbReference>
<dbReference type="PRINTS" id="PR00119">
    <property type="entry name" value="CATATPASE"/>
</dbReference>
<feature type="transmembrane region" description="Helical" evidence="15">
    <location>
        <begin position="490"/>
        <end position="508"/>
    </location>
</feature>
<feature type="transmembrane region" description="Helical" evidence="15">
    <location>
        <begin position="1057"/>
        <end position="1079"/>
    </location>
</feature>
<dbReference type="EMBL" id="BTSX01000006">
    <property type="protein sequence ID" value="GMT03607.1"/>
    <property type="molecule type" value="Genomic_DNA"/>
</dbReference>
<dbReference type="GO" id="GO:0016887">
    <property type="term" value="F:ATP hydrolysis activity"/>
    <property type="evidence" value="ECO:0007669"/>
    <property type="project" value="InterPro"/>
</dbReference>
<feature type="transmembrane region" description="Helical" evidence="15">
    <location>
        <begin position="648"/>
        <end position="673"/>
    </location>
</feature>
<keyword evidence="5 15" id="KW-0479">Metal-binding</keyword>
<feature type="transmembrane region" description="Helical" evidence="15">
    <location>
        <begin position="693"/>
        <end position="720"/>
    </location>
</feature>
<dbReference type="SUPFAM" id="SSF56784">
    <property type="entry name" value="HAD-like"/>
    <property type="match status" value="1"/>
</dbReference>
<dbReference type="InterPro" id="IPR036412">
    <property type="entry name" value="HAD-like_sf"/>
</dbReference>
<dbReference type="CDD" id="cd00371">
    <property type="entry name" value="HMA"/>
    <property type="match status" value="4"/>
</dbReference>
<accession>A0AAV5U9X6</accession>
<dbReference type="FunFam" id="3.30.70.100:FF:000001">
    <property type="entry name" value="ATPase copper transporting beta"/>
    <property type="match status" value="2"/>
</dbReference>
<proteinExistence type="inferred from homology"/>
<dbReference type="InterPro" id="IPR006122">
    <property type="entry name" value="HMA_Cu_ion-bd"/>
</dbReference>
<dbReference type="GO" id="GO:0140581">
    <property type="term" value="F:P-type monovalent copper transporter activity"/>
    <property type="evidence" value="ECO:0007669"/>
    <property type="project" value="UniProtKB-EC"/>
</dbReference>
<dbReference type="CDD" id="cd02094">
    <property type="entry name" value="P-type_ATPase_Cu-like"/>
    <property type="match status" value="1"/>
</dbReference>
<dbReference type="Pfam" id="PF00403">
    <property type="entry name" value="HMA"/>
    <property type="match status" value="3"/>
</dbReference>
<feature type="domain" description="HMA" evidence="16">
    <location>
        <begin position="93"/>
        <end position="159"/>
    </location>
</feature>
<dbReference type="PANTHER" id="PTHR46594:SF4">
    <property type="entry name" value="P-TYPE CATION-TRANSPORTING ATPASE"/>
    <property type="match status" value="1"/>
</dbReference>
<dbReference type="NCBIfam" id="TIGR01525">
    <property type="entry name" value="ATPase-IB_hvy"/>
    <property type="match status" value="1"/>
</dbReference>
<evidence type="ECO:0000256" key="15">
    <source>
        <dbReference type="RuleBase" id="RU362081"/>
    </source>
</evidence>
<dbReference type="PROSITE" id="PS01047">
    <property type="entry name" value="HMA_1"/>
    <property type="match status" value="2"/>
</dbReference>
<reference evidence="17" key="1">
    <citation type="submission" date="2023-10" db="EMBL/GenBank/DDBJ databases">
        <title>Genome assembly of Pristionchus species.</title>
        <authorList>
            <person name="Yoshida K."/>
            <person name="Sommer R.J."/>
        </authorList>
    </citation>
    <scope>NUCLEOTIDE SEQUENCE</scope>
    <source>
        <strain evidence="17">RS0144</strain>
    </source>
</reference>
<dbReference type="Gene3D" id="2.70.150.10">
    <property type="entry name" value="Calcium-transporting ATPase, cytoplasmic transduction domain A"/>
    <property type="match status" value="1"/>
</dbReference>
<evidence type="ECO:0000256" key="8">
    <source>
        <dbReference type="ARBA" id="ARBA00022796"/>
    </source>
</evidence>
<dbReference type="InterPro" id="IPR023299">
    <property type="entry name" value="ATPase_P-typ_cyto_dom_N"/>
</dbReference>
<dbReference type="InterPro" id="IPR008250">
    <property type="entry name" value="ATPase_P-typ_transduc_dom_A_sf"/>
</dbReference>
<keyword evidence="9 15" id="KW-0067">ATP-binding</keyword>
<keyword evidence="7 15" id="KW-0547">Nucleotide-binding</keyword>
<keyword evidence="6" id="KW-0677">Repeat</keyword>
<dbReference type="InterPro" id="IPR036163">
    <property type="entry name" value="HMA_dom_sf"/>
</dbReference>
<feature type="domain" description="HMA" evidence="16">
    <location>
        <begin position="292"/>
        <end position="358"/>
    </location>
</feature>
<feature type="transmembrane region" description="Helical" evidence="15">
    <location>
        <begin position="382"/>
        <end position="403"/>
    </location>
</feature>
<evidence type="ECO:0000256" key="6">
    <source>
        <dbReference type="ARBA" id="ARBA00022737"/>
    </source>
</evidence>
<gene>
    <name evidence="17" type="ORF">PENTCL1PPCAC_25781</name>
</gene>
<dbReference type="Gene3D" id="1.20.1110.10">
    <property type="entry name" value="Calcium-transporting ATPase, transmembrane domain"/>
    <property type="match status" value="1"/>
</dbReference>
<dbReference type="FunFam" id="2.70.150.10:FF:000002">
    <property type="entry name" value="Copper-transporting ATPase 1, putative"/>
    <property type="match status" value="1"/>
</dbReference>